<dbReference type="KEGG" id="kqi:F1D05_33450"/>
<dbReference type="Gene3D" id="3.40.50.300">
    <property type="entry name" value="P-loop containing nucleotide triphosphate hydrolases"/>
    <property type="match status" value="1"/>
</dbReference>
<keyword evidence="5" id="KW-0472">Membrane</keyword>
<dbReference type="InterPro" id="IPR027417">
    <property type="entry name" value="P-loop_NTPase"/>
</dbReference>
<keyword evidence="8" id="KW-1185">Reference proteome</keyword>
<organism evidence="7 8">
    <name type="scientific">Kribbella qitaiheensis</name>
    <dbReference type="NCBI Taxonomy" id="1544730"/>
    <lineage>
        <taxon>Bacteria</taxon>
        <taxon>Bacillati</taxon>
        <taxon>Actinomycetota</taxon>
        <taxon>Actinomycetes</taxon>
        <taxon>Propionibacteriales</taxon>
        <taxon>Kribbellaceae</taxon>
        <taxon>Kribbella</taxon>
    </lineage>
</organism>
<dbReference type="EMBL" id="CP043661">
    <property type="protein sequence ID" value="QNE21927.1"/>
    <property type="molecule type" value="Genomic_DNA"/>
</dbReference>
<dbReference type="SUPFAM" id="SSF52540">
    <property type="entry name" value="P-loop containing nucleoside triphosphate hydrolases"/>
    <property type="match status" value="1"/>
</dbReference>
<keyword evidence="7" id="KW-0132">Cell division</keyword>
<evidence type="ECO:0000313" key="8">
    <source>
        <dbReference type="Proteomes" id="UP000515563"/>
    </source>
</evidence>
<name>A0A7G6X6R2_9ACTN</name>
<feature type="transmembrane region" description="Helical" evidence="5">
    <location>
        <begin position="215"/>
        <end position="248"/>
    </location>
</feature>
<dbReference type="Proteomes" id="UP000515563">
    <property type="component" value="Chromosome"/>
</dbReference>
<gene>
    <name evidence="7" type="ORF">F1D05_33450</name>
</gene>
<reference evidence="8" key="1">
    <citation type="submission" date="2019-09" db="EMBL/GenBank/DDBJ databases">
        <title>Antimicrobial potential of Antarctic Bacteria.</title>
        <authorList>
            <person name="Benaud N."/>
            <person name="Edwards R.J."/>
            <person name="Ferrari B.C."/>
        </authorList>
    </citation>
    <scope>NUCLEOTIDE SEQUENCE [LARGE SCALE GENOMIC DNA]</scope>
    <source>
        <strain evidence="8">SPB151</strain>
    </source>
</reference>
<evidence type="ECO:0000256" key="1">
    <source>
        <dbReference type="ARBA" id="ARBA00022741"/>
    </source>
</evidence>
<protein>
    <submittedName>
        <fullName evidence="7">Cell division protein FtsK</fullName>
    </submittedName>
</protein>
<feature type="region of interest" description="Disordered" evidence="4">
    <location>
        <begin position="729"/>
        <end position="771"/>
    </location>
</feature>
<dbReference type="GO" id="GO:0003677">
    <property type="term" value="F:DNA binding"/>
    <property type="evidence" value="ECO:0007669"/>
    <property type="project" value="InterPro"/>
</dbReference>
<keyword evidence="2 3" id="KW-0067">ATP-binding</keyword>
<accession>A0A7G6X6R2</accession>
<evidence type="ECO:0000256" key="5">
    <source>
        <dbReference type="SAM" id="Phobius"/>
    </source>
</evidence>
<keyword evidence="1 3" id="KW-0547">Nucleotide-binding</keyword>
<dbReference type="GO" id="GO:0051301">
    <property type="term" value="P:cell division"/>
    <property type="evidence" value="ECO:0007669"/>
    <property type="project" value="UniProtKB-KW"/>
</dbReference>
<evidence type="ECO:0000256" key="4">
    <source>
        <dbReference type="SAM" id="MobiDB-lite"/>
    </source>
</evidence>
<evidence type="ECO:0000313" key="7">
    <source>
        <dbReference type="EMBL" id="QNE21927.1"/>
    </source>
</evidence>
<keyword evidence="5" id="KW-1133">Transmembrane helix</keyword>
<reference evidence="7 8" key="2">
    <citation type="journal article" date="2020" name="Microbiol. Resour. Announc.">
        <title>Antarctic desert soil bacteria exhibit high novel natural product potential, evaluated through long-read genome sequencing and comparative genomics.</title>
        <authorList>
            <person name="Benaud N."/>
            <person name="Edwards R.J."/>
            <person name="Amos T.G."/>
            <person name="D'Agostino P.M."/>
            <person name="Gutierrez-Chavez C."/>
            <person name="Montgomery K."/>
            <person name="Nicetic I."/>
            <person name="Ferrari B.C."/>
        </authorList>
    </citation>
    <scope>NUCLEOTIDE SEQUENCE [LARGE SCALE GENOMIC DNA]</scope>
    <source>
        <strain evidence="7 8">SPB151</strain>
    </source>
</reference>
<evidence type="ECO:0000256" key="2">
    <source>
        <dbReference type="ARBA" id="ARBA00022840"/>
    </source>
</evidence>
<keyword evidence="5" id="KW-0812">Transmembrane</keyword>
<evidence type="ECO:0000259" key="6">
    <source>
        <dbReference type="PROSITE" id="PS50901"/>
    </source>
</evidence>
<dbReference type="PROSITE" id="PS50901">
    <property type="entry name" value="FTSK"/>
    <property type="match status" value="1"/>
</dbReference>
<feature type="region of interest" description="Disordered" evidence="4">
    <location>
        <begin position="1"/>
        <end position="56"/>
    </location>
</feature>
<evidence type="ECO:0000256" key="3">
    <source>
        <dbReference type="PROSITE-ProRule" id="PRU00289"/>
    </source>
</evidence>
<feature type="binding site" evidence="3">
    <location>
        <begin position="412"/>
        <end position="419"/>
    </location>
    <ligand>
        <name>ATP</name>
        <dbReference type="ChEBI" id="CHEBI:30616"/>
    </ligand>
</feature>
<dbReference type="PANTHER" id="PTHR22683:SF41">
    <property type="entry name" value="DNA TRANSLOCASE FTSK"/>
    <property type="match status" value="1"/>
</dbReference>
<dbReference type="InterPro" id="IPR002543">
    <property type="entry name" value="FtsK_dom"/>
</dbReference>
<dbReference type="RefSeq" id="WP_185444334.1">
    <property type="nucleotide sequence ID" value="NZ_CP043661.1"/>
</dbReference>
<sequence>MRFIGRKTNDENDDRDDVQDVPGEQMGEVVPLHRDTAPIQDTNDDEAGEQTGPRVQDVIAREIPAGESAPPADFEVVDGDEDADEVAPVVMRVDPLPGSVPGLFPWDRTDERRAPIPLWVSDAATRRAAITWAGEMAKHKAKFHAVRTPLYAARVAVRVPRGGVRVLRDYTRWVSDAETRPLRNEAVRKADAVEHMKLAQKTAERQKARLAISGALSVPVLAGLAVVVFAAPVPVAVLLAIGAVSWLGVRGGTEDKPLIGRAVVTGKVPELTSDMIIRALGSLNNSLLNAAVKSGRGVTFPNPIHRDGPGWRADIDLPYGVTANDIMDKRKALASALRRPLGCVWPEPDADQHEGRLILWVGDKDMAKSPATPWPLAKAGKVSLFERFAFATDQRGRMVTLLLMFENMLIGAMPRFGKTFALRVVLLAAALDPTVEMYVYELKGTGDLDSLEQVAHRFHSGPGDDPALNATMAGLREVYAELETRAHAIKRLPVDLRKENKVTPEIAAKRSLGLYPVLVAIDECQELFSDKTHGAEAEDLCLGIIKRGPALGIMLVLATQRPDSDSLPTGVSANAGIRLCLKVMGQTENDMVLGTSSYKNGLRATEFTIKDKGIGILKGHADAHQTVRSYYIDGPAAEQIVKRARALRETAGTITGHAAGEATAVNTGPRFSLLDDITAVMAPGEDKVHSETICDRLEDLRPDFYKGWDATGLANALKPLGLKTDQVWATGTNGKPANRRGITRTDLDKARAANTKTNTKRDGGEGGEVTA</sequence>
<dbReference type="GO" id="GO:0005524">
    <property type="term" value="F:ATP binding"/>
    <property type="evidence" value="ECO:0007669"/>
    <property type="project" value="UniProtKB-UniRule"/>
</dbReference>
<feature type="domain" description="FtsK" evidence="6">
    <location>
        <begin position="396"/>
        <end position="590"/>
    </location>
</feature>
<keyword evidence="7" id="KW-0131">Cell cycle</keyword>
<dbReference type="PANTHER" id="PTHR22683">
    <property type="entry name" value="SPORULATION PROTEIN RELATED"/>
    <property type="match status" value="1"/>
</dbReference>
<dbReference type="AlphaFoldDB" id="A0A7G6X6R2"/>
<dbReference type="InterPro" id="IPR050206">
    <property type="entry name" value="FtsK/SpoIIIE/SftA"/>
</dbReference>
<proteinExistence type="predicted"/>